<evidence type="ECO:0000256" key="11">
    <source>
        <dbReference type="ARBA" id="ARBA00029766"/>
    </source>
</evidence>
<dbReference type="SUPFAM" id="SSF55083">
    <property type="entry name" value="6-hydroxymethyl-7,8-dihydropterin pyrophosphokinase, HPPK"/>
    <property type="match status" value="1"/>
</dbReference>
<dbReference type="GO" id="GO:0003848">
    <property type="term" value="F:2-amino-4-hydroxy-6-hydroxymethyldihydropteridine diphosphokinase activity"/>
    <property type="evidence" value="ECO:0007669"/>
    <property type="project" value="UniProtKB-EC"/>
</dbReference>
<sequence>MKARAFIGLGGNLGDARQTLEAAIDRLATHPDIALAGRSRFYRSAPWGVVDQPDFVNAAIAVDTLLGPHALLDLLLDTERAFGRVRDGERWGPRTLDLDLLTYGDAIVHDERLELPHPRMAQRAFVLLPLSDIDPAYAIPGQGAVGDLLETLDTRGCEPLS</sequence>
<dbReference type="GO" id="GO:0016301">
    <property type="term" value="F:kinase activity"/>
    <property type="evidence" value="ECO:0007669"/>
    <property type="project" value="UniProtKB-KW"/>
</dbReference>
<dbReference type="RefSeq" id="WP_166698956.1">
    <property type="nucleotide sequence ID" value="NZ_JAAQTL010000001.1"/>
</dbReference>
<protein>
    <recommendedName>
        <fullName evidence="4">2-amino-4-hydroxy-6-hydroxymethyldihydropteridine pyrophosphokinase</fullName>
        <ecNumber evidence="3">2.7.6.3</ecNumber>
    </recommendedName>
    <alternativeName>
        <fullName evidence="11">6-hydroxymethyl-7,8-dihydropterin pyrophosphokinase</fullName>
    </alternativeName>
    <alternativeName>
        <fullName evidence="12">7,8-dihydro-6-hydroxymethylpterin-pyrophosphokinase</fullName>
    </alternativeName>
</protein>
<comment type="caution">
    <text evidence="14">The sequence shown here is derived from an EMBL/GenBank/DDBJ whole genome shotgun (WGS) entry which is preliminary data.</text>
</comment>
<gene>
    <name evidence="14" type="primary">folK</name>
    <name evidence="14" type="ORF">HBF32_06925</name>
</gene>
<evidence type="ECO:0000256" key="9">
    <source>
        <dbReference type="ARBA" id="ARBA00022909"/>
    </source>
</evidence>
<evidence type="ECO:0000256" key="12">
    <source>
        <dbReference type="ARBA" id="ARBA00033413"/>
    </source>
</evidence>
<dbReference type="UniPathway" id="UPA00077">
    <property type="reaction ID" value="UER00155"/>
</dbReference>
<dbReference type="GO" id="GO:0046656">
    <property type="term" value="P:folic acid biosynthetic process"/>
    <property type="evidence" value="ECO:0007669"/>
    <property type="project" value="UniProtKB-KW"/>
</dbReference>
<keyword evidence="7 14" id="KW-0418">Kinase</keyword>
<dbReference type="EMBL" id="JAAQTL010000001">
    <property type="protein sequence ID" value="NID15193.1"/>
    <property type="molecule type" value="Genomic_DNA"/>
</dbReference>
<dbReference type="AlphaFoldDB" id="A0A7X5QTL1"/>
<organism evidence="14 15">
    <name type="scientific">Luteibacter yeojuensis</name>
    <dbReference type="NCBI Taxonomy" id="345309"/>
    <lineage>
        <taxon>Bacteria</taxon>
        <taxon>Pseudomonadati</taxon>
        <taxon>Pseudomonadota</taxon>
        <taxon>Gammaproteobacteria</taxon>
        <taxon>Lysobacterales</taxon>
        <taxon>Rhodanobacteraceae</taxon>
        <taxon>Luteibacter</taxon>
    </lineage>
</organism>
<evidence type="ECO:0000256" key="7">
    <source>
        <dbReference type="ARBA" id="ARBA00022777"/>
    </source>
</evidence>
<reference evidence="14 15" key="1">
    <citation type="journal article" date="2006" name="Int. J. Syst. Evol. Microbiol.">
        <title>Dyella yeojuensis sp. nov., isolated from greenhouse soil in Korea.</title>
        <authorList>
            <person name="Kim B.Y."/>
            <person name="Weon H.Y."/>
            <person name="Lee K.H."/>
            <person name="Seok S.J."/>
            <person name="Kwon S.W."/>
            <person name="Go S.J."/>
            <person name="Stackebrandt E."/>
        </authorList>
    </citation>
    <scope>NUCLEOTIDE SEQUENCE [LARGE SCALE GENOMIC DNA]</scope>
    <source>
        <strain evidence="14 15">DSM 17673</strain>
    </source>
</reference>
<comment type="pathway">
    <text evidence="1">Cofactor biosynthesis; tetrahydrofolate biosynthesis; 2-amino-4-hydroxy-6-hydroxymethyl-7,8-dihydropteridine diphosphate from 7,8-dihydroneopterin triphosphate: step 4/4.</text>
</comment>
<evidence type="ECO:0000313" key="14">
    <source>
        <dbReference type="EMBL" id="NID15193.1"/>
    </source>
</evidence>
<dbReference type="EC" id="2.7.6.3" evidence="3"/>
<keyword evidence="6" id="KW-0547">Nucleotide-binding</keyword>
<keyword evidence="5 14" id="KW-0808">Transferase</keyword>
<evidence type="ECO:0000256" key="10">
    <source>
        <dbReference type="ARBA" id="ARBA00029409"/>
    </source>
</evidence>
<keyword evidence="15" id="KW-1185">Reference proteome</keyword>
<dbReference type="GO" id="GO:0005524">
    <property type="term" value="F:ATP binding"/>
    <property type="evidence" value="ECO:0007669"/>
    <property type="project" value="UniProtKB-KW"/>
</dbReference>
<dbReference type="Pfam" id="PF01288">
    <property type="entry name" value="HPPK"/>
    <property type="match status" value="1"/>
</dbReference>
<dbReference type="Proteomes" id="UP000518878">
    <property type="component" value="Unassembled WGS sequence"/>
</dbReference>
<comment type="similarity">
    <text evidence="2">Belongs to the HPPK family.</text>
</comment>
<name>A0A7X5QTL1_9GAMM</name>
<dbReference type="PANTHER" id="PTHR43071:SF1">
    <property type="entry name" value="2-AMINO-4-HYDROXY-6-HYDROXYMETHYLDIHYDROPTERIDINE PYROPHOSPHOKINASE"/>
    <property type="match status" value="1"/>
</dbReference>
<evidence type="ECO:0000256" key="1">
    <source>
        <dbReference type="ARBA" id="ARBA00005051"/>
    </source>
</evidence>
<dbReference type="Gene3D" id="3.30.70.560">
    <property type="entry name" value="7,8-Dihydro-6-hydroxymethylpterin-pyrophosphokinase HPPK"/>
    <property type="match status" value="1"/>
</dbReference>
<evidence type="ECO:0000256" key="6">
    <source>
        <dbReference type="ARBA" id="ARBA00022741"/>
    </source>
</evidence>
<feature type="domain" description="7,8-dihydro-6-hydroxymethylpterin-pyrophosphokinase" evidence="13">
    <location>
        <begin position="90"/>
        <end position="101"/>
    </location>
</feature>
<evidence type="ECO:0000256" key="3">
    <source>
        <dbReference type="ARBA" id="ARBA00013253"/>
    </source>
</evidence>
<keyword evidence="9" id="KW-0289">Folate biosynthesis</keyword>
<dbReference type="PROSITE" id="PS00794">
    <property type="entry name" value="HPPK"/>
    <property type="match status" value="1"/>
</dbReference>
<evidence type="ECO:0000256" key="8">
    <source>
        <dbReference type="ARBA" id="ARBA00022840"/>
    </source>
</evidence>
<evidence type="ECO:0000256" key="4">
    <source>
        <dbReference type="ARBA" id="ARBA00016218"/>
    </source>
</evidence>
<dbReference type="InterPro" id="IPR035907">
    <property type="entry name" value="Hppk_sf"/>
</dbReference>
<dbReference type="GO" id="GO:0046654">
    <property type="term" value="P:tetrahydrofolate biosynthetic process"/>
    <property type="evidence" value="ECO:0007669"/>
    <property type="project" value="UniProtKB-UniPathway"/>
</dbReference>
<dbReference type="InterPro" id="IPR000550">
    <property type="entry name" value="Hppk"/>
</dbReference>
<proteinExistence type="inferred from homology"/>
<keyword evidence="8" id="KW-0067">ATP-binding</keyword>
<accession>A0A7X5QTL1</accession>
<evidence type="ECO:0000313" key="15">
    <source>
        <dbReference type="Proteomes" id="UP000518878"/>
    </source>
</evidence>
<evidence type="ECO:0000256" key="2">
    <source>
        <dbReference type="ARBA" id="ARBA00005810"/>
    </source>
</evidence>
<dbReference type="CDD" id="cd00483">
    <property type="entry name" value="HPPK"/>
    <property type="match status" value="1"/>
</dbReference>
<dbReference type="PANTHER" id="PTHR43071">
    <property type="entry name" value="2-AMINO-4-HYDROXY-6-HYDROXYMETHYLDIHYDROPTERIDINE PYROPHOSPHOKINASE"/>
    <property type="match status" value="1"/>
</dbReference>
<dbReference type="NCBIfam" id="TIGR01498">
    <property type="entry name" value="folK"/>
    <property type="match status" value="1"/>
</dbReference>
<comment type="function">
    <text evidence="10">Catalyzes the transfer of pyrophosphate from adenosine triphosphate (ATP) to 6-hydroxymethyl-7,8-dihydropterin, an enzymatic step in folate biosynthesis pathway.</text>
</comment>
<evidence type="ECO:0000259" key="13">
    <source>
        <dbReference type="PROSITE" id="PS00794"/>
    </source>
</evidence>
<evidence type="ECO:0000256" key="5">
    <source>
        <dbReference type="ARBA" id="ARBA00022679"/>
    </source>
</evidence>